<dbReference type="CDD" id="cd00082">
    <property type="entry name" value="HisKA"/>
    <property type="match status" value="1"/>
</dbReference>
<feature type="transmembrane region" description="Helical" evidence="11">
    <location>
        <begin position="12"/>
        <end position="36"/>
    </location>
</feature>
<name>A0A7Z0UHP2_9HYPH</name>
<dbReference type="GO" id="GO:0000155">
    <property type="term" value="F:phosphorelay sensor kinase activity"/>
    <property type="evidence" value="ECO:0007669"/>
    <property type="project" value="InterPro"/>
</dbReference>
<dbReference type="Gene3D" id="1.10.287.130">
    <property type="match status" value="1"/>
</dbReference>
<dbReference type="PRINTS" id="PR00344">
    <property type="entry name" value="BCTRLSENSOR"/>
</dbReference>
<dbReference type="Pfam" id="PF00512">
    <property type="entry name" value="HisKA"/>
    <property type="match status" value="1"/>
</dbReference>
<keyword evidence="4" id="KW-0597">Phosphoprotein</keyword>
<keyword evidence="7 14" id="KW-0418">Kinase</keyword>
<organism evidence="14 15">
    <name type="scientific">Rhizobium changzhiense</name>
    <dbReference type="NCBI Taxonomy" id="2692317"/>
    <lineage>
        <taxon>Bacteria</taxon>
        <taxon>Pseudomonadati</taxon>
        <taxon>Pseudomonadota</taxon>
        <taxon>Alphaproteobacteria</taxon>
        <taxon>Hyphomicrobiales</taxon>
        <taxon>Rhizobiaceae</taxon>
        <taxon>Rhizobium/Agrobacterium group</taxon>
        <taxon>Rhizobium</taxon>
    </lineage>
</organism>
<evidence type="ECO:0000259" key="12">
    <source>
        <dbReference type="PROSITE" id="PS50109"/>
    </source>
</evidence>
<evidence type="ECO:0000256" key="5">
    <source>
        <dbReference type="ARBA" id="ARBA00022679"/>
    </source>
</evidence>
<evidence type="ECO:0000256" key="2">
    <source>
        <dbReference type="ARBA" id="ARBA00004141"/>
    </source>
</evidence>
<evidence type="ECO:0000313" key="15">
    <source>
        <dbReference type="Proteomes" id="UP000532162"/>
    </source>
</evidence>
<dbReference type="EMBL" id="JACCPJ010000015">
    <property type="protein sequence ID" value="NZD65954.1"/>
    <property type="molecule type" value="Genomic_DNA"/>
</dbReference>
<evidence type="ECO:0000256" key="8">
    <source>
        <dbReference type="ARBA" id="ARBA00022989"/>
    </source>
</evidence>
<keyword evidence="5" id="KW-0808">Transferase</keyword>
<keyword evidence="9" id="KW-0902">Two-component regulatory system</keyword>
<protein>
    <recommendedName>
        <fullName evidence="3">histidine kinase</fullName>
        <ecNumber evidence="3">2.7.13.3</ecNumber>
    </recommendedName>
</protein>
<evidence type="ECO:0000256" key="7">
    <source>
        <dbReference type="ARBA" id="ARBA00022777"/>
    </source>
</evidence>
<dbReference type="SMART" id="SM00387">
    <property type="entry name" value="HATPase_c"/>
    <property type="match status" value="1"/>
</dbReference>
<dbReference type="EC" id="2.7.13.3" evidence="3"/>
<evidence type="ECO:0000256" key="1">
    <source>
        <dbReference type="ARBA" id="ARBA00000085"/>
    </source>
</evidence>
<evidence type="ECO:0000259" key="13">
    <source>
        <dbReference type="PROSITE" id="PS50885"/>
    </source>
</evidence>
<feature type="domain" description="HAMP" evidence="13">
    <location>
        <begin position="185"/>
        <end position="238"/>
    </location>
</feature>
<dbReference type="InterPro" id="IPR003660">
    <property type="entry name" value="HAMP_dom"/>
</dbReference>
<dbReference type="Gene3D" id="3.30.565.10">
    <property type="entry name" value="Histidine kinase-like ATPase, C-terminal domain"/>
    <property type="match status" value="1"/>
</dbReference>
<evidence type="ECO:0000313" key="14">
    <source>
        <dbReference type="EMBL" id="NZD65954.1"/>
    </source>
</evidence>
<evidence type="ECO:0000256" key="6">
    <source>
        <dbReference type="ARBA" id="ARBA00022692"/>
    </source>
</evidence>
<dbReference type="InterPro" id="IPR004358">
    <property type="entry name" value="Sig_transdc_His_kin-like_C"/>
</dbReference>
<comment type="caution">
    <text evidence="14">The sequence shown here is derived from an EMBL/GenBank/DDBJ whole genome shotgun (WGS) entry which is preliminary data.</text>
</comment>
<dbReference type="AlphaFoldDB" id="A0A7Z0UHP2"/>
<dbReference type="SMART" id="SM00388">
    <property type="entry name" value="HisKA"/>
    <property type="match status" value="1"/>
</dbReference>
<dbReference type="PANTHER" id="PTHR45436:SF15">
    <property type="entry name" value="SENSOR HISTIDINE KINASE CUSS"/>
    <property type="match status" value="1"/>
</dbReference>
<dbReference type="Pfam" id="PF02518">
    <property type="entry name" value="HATPase_c"/>
    <property type="match status" value="1"/>
</dbReference>
<dbReference type="InterPro" id="IPR003661">
    <property type="entry name" value="HisK_dim/P_dom"/>
</dbReference>
<dbReference type="InterPro" id="IPR005467">
    <property type="entry name" value="His_kinase_dom"/>
</dbReference>
<keyword evidence="6 11" id="KW-0812">Transmembrane</keyword>
<evidence type="ECO:0000256" key="4">
    <source>
        <dbReference type="ARBA" id="ARBA00022553"/>
    </source>
</evidence>
<dbReference type="InterPro" id="IPR036097">
    <property type="entry name" value="HisK_dim/P_sf"/>
</dbReference>
<reference evidence="14 15" key="1">
    <citation type="submission" date="2020-07" db="EMBL/GenBank/DDBJ databases">
        <authorList>
            <person name="Sun Q."/>
        </authorList>
    </citation>
    <scope>NUCLEOTIDE SEQUENCE [LARGE SCALE GENOMIC DNA]</scope>
    <source>
        <strain evidence="14 15">WYCCWR 11290</strain>
    </source>
</reference>
<dbReference type="SUPFAM" id="SSF47384">
    <property type="entry name" value="Homodimeric domain of signal transducing histidine kinase"/>
    <property type="match status" value="1"/>
</dbReference>
<evidence type="ECO:0000256" key="11">
    <source>
        <dbReference type="SAM" id="Phobius"/>
    </source>
</evidence>
<comment type="subcellular location">
    <subcellularLocation>
        <location evidence="2">Membrane</location>
        <topology evidence="2">Multi-pass membrane protein</topology>
    </subcellularLocation>
</comment>
<comment type="catalytic activity">
    <reaction evidence="1">
        <text>ATP + protein L-histidine = ADP + protein N-phospho-L-histidine.</text>
        <dbReference type="EC" id="2.7.13.3"/>
    </reaction>
</comment>
<keyword evidence="8 11" id="KW-1133">Transmembrane helix</keyword>
<sequence length="439" mass="48171">MKRGPPSLKRPLIVKPLIFQLVTLLIACTFFMALALRMDSGGLYTDEAITPVIARAIVRDRNGALSIRETPELAKLRETSPDIWFVAEDDSGQNVTSGEIPSQYASLLGRLGDLSYAHLRDRSPPYRLSAVIRREIAPAGTLTILGHGKLTGVNLVVLLASNFIVIPIFLALALISLLVTPWIVRQALAGVSRIAKEAEQIDANRRGRRLSEEHVPREIAPLVRAVNDALRRLDEGYEQQRRFIASAAHELRTPIAILRLKIDTAVEPATRKLSADVARLSNLAEQMLDIQRLDAERVDENIELGALARRVAADLAPLLIASARTIEVQIEGVSSLRGDAGAIERVMTNLVQNAIEHGGRHVILRVTGSGFEVEDDGPGIPLEERERVFEPFHRLRPRSTGSGLGLNLVQQIIERHDGRVSILSAPEGGTIVRAEFGSR</sequence>
<dbReference type="PROSITE" id="PS50885">
    <property type="entry name" value="HAMP"/>
    <property type="match status" value="1"/>
</dbReference>
<proteinExistence type="predicted"/>
<dbReference type="PANTHER" id="PTHR45436">
    <property type="entry name" value="SENSOR HISTIDINE KINASE YKOH"/>
    <property type="match status" value="1"/>
</dbReference>
<evidence type="ECO:0000256" key="9">
    <source>
        <dbReference type="ARBA" id="ARBA00023012"/>
    </source>
</evidence>
<feature type="transmembrane region" description="Helical" evidence="11">
    <location>
        <begin position="155"/>
        <end position="184"/>
    </location>
</feature>
<dbReference type="InterPro" id="IPR050428">
    <property type="entry name" value="TCS_sensor_his_kinase"/>
</dbReference>
<dbReference type="SUPFAM" id="SSF55874">
    <property type="entry name" value="ATPase domain of HSP90 chaperone/DNA topoisomerase II/histidine kinase"/>
    <property type="match status" value="1"/>
</dbReference>
<dbReference type="Proteomes" id="UP000532162">
    <property type="component" value="Unassembled WGS sequence"/>
</dbReference>
<gene>
    <name evidence="14" type="ORF">HX900_33310</name>
</gene>
<keyword evidence="10 11" id="KW-0472">Membrane</keyword>
<dbReference type="InterPro" id="IPR036890">
    <property type="entry name" value="HATPase_C_sf"/>
</dbReference>
<dbReference type="InterPro" id="IPR003594">
    <property type="entry name" value="HATPase_dom"/>
</dbReference>
<dbReference type="GO" id="GO:0005886">
    <property type="term" value="C:plasma membrane"/>
    <property type="evidence" value="ECO:0007669"/>
    <property type="project" value="TreeGrafter"/>
</dbReference>
<dbReference type="PROSITE" id="PS51257">
    <property type="entry name" value="PROKAR_LIPOPROTEIN"/>
    <property type="match status" value="1"/>
</dbReference>
<feature type="domain" description="Histidine kinase" evidence="12">
    <location>
        <begin position="246"/>
        <end position="439"/>
    </location>
</feature>
<evidence type="ECO:0000256" key="3">
    <source>
        <dbReference type="ARBA" id="ARBA00012438"/>
    </source>
</evidence>
<evidence type="ECO:0000256" key="10">
    <source>
        <dbReference type="ARBA" id="ARBA00023136"/>
    </source>
</evidence>
<dbReference type="PROSITE" id="PS50109">
    <property type="entry name" value="HIS_KIN"/>
    <property type="match status" value="1"/>
</dbReference>
<accession>A0A7Z0UHP2</accession>
<dbReference type="RefSeq" id="WP_171603539.1">
    <property type="nucleotide sequence ID" value="NZ_JABFCQ010000003.1"/>
</dbReference>
<dbReference type="CDD" id="cd00075">
    <property type="entry name" value="HATPase"/>
    <property type="match status" value="1"/>
</dbReference>